<evidence type="ECO:0000256" key="4">
    <source>
        <dbReference type="ARBA" id="ARBA00023136"/>
    </source>
</evidence>
<dbReference type="EMBL" id="BAABCE010000004">
    <property type="protein sequence ID" value="GAA3540751.1"/>
    <property type="molecule type" value="Genomic_DNA"/>
</dbReference>
<proteinExistence type="predicted"/>
<name>A0ABP6VY61_9ACTN</name>
<evidence type="ECO:0000256" key="1">
    <source>
        <dbReference type="ARBA" id="ARBA00004141"/>
    </source>
</evidence>
<evidence type="ECO:0000256" key="3">
    <source>
        <dbReference type="ARBA" id="ARBA00022989"/>
    </source>
</evidence>
<feature type="transmembrane region" description="Helical" evidence="5">
    <location>
        <begin position="353"/>
        <end position="371"/>
    </location>
</feature>
<feature type="transmembrane region" description="Helical" evidence="5">
    <location>
        <begin position="108"/>
        <end position="128"/>
    </location>
</feature>
<evidence type="ECO:0000259" key="6">
    <source>
        <dbReference type="Pfam" id="PF04932"/>
    </source>
</evidence>
<dbReference type="Pfam" id="PF04932">
    <property type="entry name" value="Wzy_C"/>
    <property type="match status" value="1"/>
</dbReference>
<feature type="domain" description="O-antigen ligase-related" evidence="6">
    <location>
        <begin position="201"/>
        <end position="334"/>
    </location>
</feature>
<protein>
    <recommendedName>
        <fullName evidence="6">O-antigen ligase-related domain-containing protein</fullName>
    </recommendedName>
</protein>
<comment type="caution">
    <text evidence="7">The sequence shown here is derived from an EMBL/GenBank/DDBJ whole genome shotgun (WGS) entry which is preliminary data.</text>
</comment>
<feature type="transmembrane region" description="Helical" evidence="5">
    <location>
        <begin position="219"/>
        <end position="235"/>
    </location>
</feature>
<feature type="transmembrane region" description="Helical" evidence="5">
    <location>
        <begin position="326"/>
        <end position="346"/>
    </location>
</feature>
<reference evidence="8" key="1">
    <citation type="journal article" date="2019" name="Int. J. Syst. Evol. Microbiol.">
        <title>The Global Catalogue of Microorganisms (GCM) 10K type strain sequencing project: providing services to taxonomists for standard genome sequencing and annotation.</title>
        <authorList>
            <consortium name="The Broad Institute Genomics Platform"/>
            <consortium name="The Broad Institute Genome Sequencing Center for Infectious Disease"/>
            <person name="Wu L."/>
            <person name="Ma J."/>
        </authorList>
    </citation>
    <scope>NUCLEOTIDE SEQUENCE [LARGE SCALE GENOMIC DNA]</scope>
    <source>
        <strain evidence="8">JCM 17656</strain>
    </source>
</reference>
<evidence type="ECO:0000313" key="8">
    <source>
        <dbReference type="Proteomes" id="UP001500707"/>
    </source>
</evidence>
<organism evidence="7 8">
    <name type="scientific">Streptomyces osmaniensis</name>
    <dbReference type="NCBI Taxonomy" id="593134"/>
    <lineage>
        <taxon>Bacteria</taxon>
        <taxon>Bacillati</taxon>
        <taxon>Actinomycetota</taxon>
        <taxon>Actinomycetes</taxon>
        <taxon>Kitasatosporales</taxon>
        <taxon>Streptomycetaceae</taxon>
        <taxon>Streptomyces</taxon>
    </lineage>
</organism>
<dbReference type="Proteomes" id="UP001500707">
    <property type="component" value="Unassembled WGS sequence"/>
</dbReference>
<dbReference type="PANTHER" id="PTHR37422:SF13">
    <property type="entry name" value="LIPOPOLYSACCHARIDE BIOSYNTHESIS PROTEIN PA4999-RELATED"/>
    <property type="match status" value="1"/>
</dbReference>
<evidence type="ECO:0000313" key="7">
    <source>
        <dbReference type="EMBL" id="GAA3540751.1"/>
    </source>
</evidence>
<keyword evidence="2 5" id="KW-0812">Transmembrane</keyword>
<dbReference type="InterPro" id="IPR007016">
    <property type="entry name" value="O-antigen_ligase-rel_domated"/>
</dbReference>
<comment type="subcellular location">
    <subcellularLocation>
        <location evidence="1">Membrane</location>
        <topology evidence="1">Multi-pass membrane protein</topology>
    </subcellularLocation>
</comment>
<feature type="transmembrane region" description="Helical" evidence="5">
    <location>
        <begin position="30"/>
        <end position="48"/>
    </location>
</feature>
<keyword evidence="3 5" id="KW-1133">Transmembrane helix</keyword>
<dbReference type="PANTHER" id="PTHR37422">
    <property type="entry name" value="TEICHURONIC ACID BIOSYNTHESIS PROTEIN TUAE"/>
    <property type="match status" value="1"/>
</dbReference>
<sequence length="429" mass="44192">MPLGAVAVVLLDSATDFFPDDPLAGILTPTRLALLLGVIALVVPVRGRPRARLRDFRTRLDLPIGLLVAVSAATTYRGGHPTAPLRGLLTVIACHYLVVAVRRTRPESWGAIGLLALTGVAAAATSAFSQVTNETPTGFCRTGLLTDVACDAAGDGALIRATGTFANPNLLAAFLVLLLPFALLATVCVDERTARTAVVVLVVIGYGALLTTFSRAGYVAGAAGLLVLAGAYWLAPRFADRAQRRLFAALGTLALLGAAGAIWAVSRAGNSLGVRGQAWEAALRLAADNPLGVGLGRSGAAISAAAPGGRTFVHAHNLWLNWLVDAGPLGLIAITAVAVIAVSCAARAARAKSVIGTVGLAALTGFFLMSMMDHPANLDRIDALLWCALAVVMAETPATWRNRTGTTPALVPAQVKRPRHGPQRVGAAG</sequence>
<dbReference type="InterPro" id="IPR051533">
    <property type="entry name" value="WaaL-like"/>
</dbReference>
<accession>A0ABP6VY61</accession>
<keyword evidence="8" id="KW-1185">Reference proteome</keyword>
<feature type="transmembrane region" description="Helical" evidence="5">
    <location>
        <begin position="196"/>
        <end position="213"/>
    </location>
</feature>
<evidence type="ECO:0000256" key="5">
    <source>
        <dbReference type="SAM" id="Phobius"/>
    </source>
</evidence>
<feature type="transmembrane region" description="Helical" evidence="5">
    <location>
        <begin position="170"/>
        <end position="189"/>
    </location>
</feature>
<feature type="transmembrane region" description="Helical" evidence="5">
    <location>
        <begin position="247"/>
        <end position="265"/>
    </location>
</feature>
<keyword evidence="4 5" id="KW-0472">Membrane</keyword>
<gene>
    <name evidence="7" type="ORF">GCM10022295_23530</name>
</gene>
<evidence type="ECO:0000256" key="2">
    <source>
        <dbReference type="ARBA" id="ARBA00022692"/>
    </source>
</evidence>